<evidence type="ECO:0000256" key="1">
    <source>
        <dbReference type="ARBA" id="ARBA00009792"/>
    </source>
</evidence>
<dbReference type="PANTHER" id="PTHR11607">
    <property type="entry name" value="ALPHA-MANNOSIDASE"/>
    <property type="match status" value="1"/>
</dbReference>
<dbReference type="InterPro" id="IPR015341">
    <property type="entry name" value="Glyco_hydro_38_cen"/>
</dbReference>
<dbReference type="InterPro" id="IPR000602">
    <property type="entry name" value="Glyco_hydro_38_N"/>
</dbReference>
<dbReference type="FunFam" id="1.20.1270.50:FF:000001">
    <property type="entry name" value="Alpha-mannosidase"/>
    <property type="match status" value="1"/>
</dbReference>
<dbReference type="InterPro" id="IPR050843">
    <property type="entry name" value="Glycosyl_Hydrlase_38"/>
</dbReference>
<evidence type="ECO:0000256" key="4">
    <source>
        <dbReference type="ARBA" id="ARBA00022833"/>
    </source>
</evidence>
<reference evidence="9" key="2">
    <citation type="submission" date="2022-06" db="UniProtKB">
        <authorList>
            <consortium name="EnsemblMetazoa"/>
        </authorList>
    </citation>
    <scope>IDENTIFICATION</scope>
    <source>
        <strain evidence="9">PS312</strain>
    </source>
</reference>
<dbReference type="GO" id="GO:0006013">
    <property type="term" value="P:mannose metabolic process"/>
    <property type="evidence" value="ECO:0007669"/>
    <property type="project" value="InterPro"/>
</dbReference>
<accession>A0A2A6BGA3</accession>
<dbReference type="Gene3D" id="2.70.98.30">
    <property type="entry name" value="Golgi alpha-mannosidase II, domain 4"/>
    <property type="match status" value="1"/>
</dbReference>
<dbReference type="Proteomes" id="UP000005239">
    <property type="component" value="Unassembled WGS sequence"/>
</dbReference>
<keyword evidence="2 8" id="KW-0479">Metal-binding</keyword>
<evidence type="ECO:0000256" key="8">
    <source>
        <dbReference type="RuleBase" id="RU361199"/>
    </source>
</evidence>
<evidence type="ECO:0000256" key="2">
    <source>
        <dbReference type="ARBA" id="ARBA00022723"/>
    </source>
</evidence>
<comment type="similarity">
    <text evidence="1 8">Belongs to the glycosyl hydrolase 38 family.</text>
</comment>
<evidence type="ECO:0000313" key="9">
    <source>
        <dbReference type="EnsemblMetazoa" id="PPA28629.1"/>
    </source>
</evidence>
<dbReference type="InterPro" id="IPR013780">
    <property type="entry name" value="Glyco_hydro_b"/>
</dbReference>
<keyword evidence="4 8" id="KW-0862">Zinc</keyword>
<evidence type="ECO:0000256" key="7">
    <source>
        <dbReference type="ARBA" id="ARBA00093232"/>
    </source>
</evidence>
<dbReference type="EC" id="3.2.1.-" evidence="8"/>
<dbReference type="GO" id="GO:0000139">
    <property type="term" value="C:Golgi membrane"/>
    <property type="evidence" value="ECO:0000318"/>
    <property type="project" value="GO_Central"/>
</dbReference>
<organism evidence="9 10">
    <name type="scientific">Pristionchus pacificus</name>
    <name type="common">Parasitic nematode worm</name>
    <dbReference type="NCBI Taxonomy" id="54126"/>
    <lineage>
        <taxon>Eukaryota</taxon>
        <taxon>Metazoa</taxon>
        <taxon>Ecdysozoa</taxon>
        <taxon>Nematoda</taxon>
        <taxon>Chromadorea</taxon>
        <taxon>Rhabditida</taxon>
        <taxon>Rhabditina</taxon>
        <taxon>Diplogasteromorpha</taxon>
        <taxon>Diplogasteroidea</taxon>
        <taxon>Neodiplogasteridae</taxon>
        <taxon>Pristionchus</taxon>
    </lineage>
</organism>
<sequence>MSSARFVARTATWFRRRSRWILLILTAFFISYLLIVQRQSFAYLTNPSIPSEWMQGGQKDGAIDHPKDLLKLESRTELLATPRKSAEICHQEMKAETKHDFDLHDIYENVIARAGKQEKSASTRPAAQGKLRVFVLPFTHVDPGWLSTFDEYSKDTKTILDNMHLFMMKNPKMRFMWAEFVFFERWWKEQTEEVKKDVRELVSSGRLELASGSWVMTDEANAYFPVSVDNIVEGHQFIQKEFGRLPTVVWSNDPFGYSNSVPYLFTQAGMNRTVINRIHHGIKGHLQSQRAIPFKWKQYFGDSSMLTQVLPYTHYDILNSCGPNAGSCCQFDFRRITKWSCPGPRPVPITPHNVKEKSKLLIDSLRQMASMYEAPVMLMMHGDDFRFDNEEEWPQQHDNFLPLFDEINKGDQVEINFGTFSDYFNELEKWYRTEKIEPPSVTGDFFPYMCALGDYWTGYYTTRPFYKKQSRQTHHLIRTADLLSAEAGLTGTYEKLTKARRILALFQHHDAITGTSKIHVMKDYSKQLFDAGNIAKSVIEESIRKMEKTDEKTKMIEYSVKVDETIEKEMLNSHLYLQFSSLRSTFGCFSTVVDSDGNEVEAQIEPTLIHEKWRSEGVILSFRVTLPPLSSRVYVLHHSDSPSKTTIVRLSAPSASVETLKGKLPSIFKVSSISSPTVTLTNGHLTTTHYAGSGMMKSAKSSIVGDVSLELGVTQLTGSNGGAYIMRTHGVARNVSMTSVLFVSGSIQSSAYSLSTTVQHWTTVRDLPGTLSDQVHVSMRVDLRAEHNTEMVWSVVSEGDDSYSFYTDSVGLQMLRRKSYSTLQTPANYYPMPTAAILEDGKKRITVVADVEHGVMETGKMGMEIMIDRMLNQDDGKGLGQGEDSYPTDLLPVQMYFTLVIEKRNGAANTTHHTYNSVAGTLALQEILYPTVPLVTTKVSSSHFPQKSFPCDLQLLTTRLISPTKMMITLFRNGIDCTIDSTVSCSDSKITDAIRSLVNRLGGKSSITRTLLNGIEVLQEYSSIDELDETIVPPPQKFTTLVFNV</sequence>
<dbReference type="GO" id="GO:0004559">
    <property type="term" value="F:alpha-mannosidase activity"/>
    <property type="evidence" value="ECO:0000318"/>
    <property type="project" value="GO_Central"/>
</dbReference>
<dbReference type="Pfam" id="PF09261">
    <property type="entry name" value="Alpha-mann_mid"/>
    <property type="match status" value="1"/>
</dbReference>
<dbReference type="GO" id="GO:0004572">
    <property type="term" value="F:mannosyl-oligosaccharide 1,3-1,6-alpha-mannosidase activity"/>
    <property type="evidence" value="ECO:0007669"/>
    <property type="project" value="UniProtKB-EC"/>
</dbReference>
<dbReference type="InterPro" id="IPR011013">
    <property type="entry name" value="Gal_mutarotase_sf_dom"/>
</dbReference>
<dbReference type="AlphaFoldDB" id="A0A2A6BGA3"/>
<dbReference type="OrthoDB" id="10261055at2759"/>
<dbReference type="InterPro" id="IPR028995">
    <property type="entry name" value="Glyco_hydro_57/38_cen_sf"/>
</dbReference>
<dbReference type="SMART" id="SM00872">
    <property type="entry name" value="Alpha-mann_mid"/>
    <property type="match status" value="1"/>
</dbReference>
<evidence type="ECO:0000256" key="3">
    <source>
        <dbReference type="ARBA" id="ARBA00022801"/>
    </source>
</evidence>
<keyword evidence="3 8" id="KW-0378">Hydrolase</keyword>
<comment type="function">
    <text evidence="6">Catalyzes the first committed step in the biosynthesis of complex N-glycans. It controls conversion of high mannose to complex N-glycans; the final hydrolytic step in the N-glycan maturation pathway.</text>
</comment>
<keyword evidence="10" id="KW-1185">Reference proteome</keyword>
<dbReference type="GO" id="GO:0030246">
    <property type="term" value="F:carbohydrate binding"/>
    <property type="evidence" value="ECO:0007669"/>
    <property type="project" value="InterPro"/>
</dbReference>
<dbReference type="InterPro" id="IPR027291">
    <property type="entry name" value="Glyco_hydro_38_N_sf"/>
</dbReference>
<protein>
    <recommendedName>
        <fullName evidence="8">Alpha-mannosidase</fullName>
        <ecNumber evidence="8">3.2.1.-</ecNumber>
    </recommendedName>
</protein>
<dbReference type="PANTHER" id="PTHR11607:SF71">
    <property type="entry name" value="ALPHA-MANNOSIDASE"/>
    <property type="match status" value="1"/>
</dbReference>
<name>A0A2A6BGA3_PRIPA</name>
<dbReference type="EnsemblMetazoa" id="PPA28629.1">
    <property type="protein sequence ID" value="PPA28629.1"/>
    <property type="gene ID" value="WBGene00118183"/>
</dbReference>
<accession>A0A8R1YRP3</accession>
<dbReference type="Pfam" id="PF01074">
    <property type="entry name" value="Glyco_hydro_38N"/>
    <property type="match status" value="1"/>
</dbReference>
<dbReference type="SUPFAM" id="SSF74650">
    <property type="entry name" value="Galactose mutarotase-like"/>
    <property type="match status" value="1"/>
</dbReference>
<dbReference type="Pfam" id="PF07748">
    <property type="entry name" value="Glyco_hydro_38C"/>
    <property type="match status" value="1"/>
</dbReference>
<dbReference type="FunFam" id="3.20.110.10:FF:000010">
    <property type="entry name" value="Alpha-mannosidase"/>
    <property type="match status" value="1"/>
</dbReference>
<evidence type="ECO:0000256" key="6">
    <source>
        <dbReference type="ARBA" id="ARBA00059516"/>
    </source>
</evidence>
<evidence type="ECO:0000256" key="5">
    <source>
        <dbReference type="ARBA" id="ARBA00023295"/>
    </source>
</evidence>
<keyword evidence="5 8" id="KW-0326">Glycosidase</keyword>
<dbReference type="SUPFAM" id="SSF88688">
    <property type="entry name" value="Families 57/38 glycoside transferase middle domain"/>
    <property type="match status" value="1"/>
</dbReference>
<gene>
    <name evidence="9" type="primary">WBGene00118183</name>
</gene>
<dbReference type="Gene3D" id="2.60.40.1180">
    <property type="entry name" value="Golgi alpha-mannosidase II"/>
    <property type="match status" value="1"/>
</dbReference>
<dbReference type="Gene3D" id="3.20.110.10">
    <property type="entry name" value="Glycoside hydrolase 38, N terminal domain"/>
    <property type="match status" value="1"/>
</dbReference>
<dbReference type="GO" id="GO:0006491">
    <property type="term" value="P:N-glycan processing"/>
    <property type="evidence" value="ECO:0000318"/>
    <property type="project" value="GO_Central"/>
</dbReference>
<dbReference type="InterPro" id="IPR037094">
    <property type="entry name" value="Glyco_hydro_38_cen_sf"/>
</dbReference>
<evidence type="ECO:0000313" key="10">
    <source>
        <dbReference type="Proteomes" id="UP000005239"/>
    </source>
</evidence>
<dbReference type="InterPro" id="IPR011682">
    <property type="entry name" value="Glyco_hydro_38_C"/>
</dbReference>
<comment type="cofactor">
    <cofactor evidence="8">
        <name>Zn(2+)</name>
        <dbReference type="ChEBI" id="CHEBI:29105"/>
    </cofactor>
    <text evidence="8">Binds 1 zinc ion per subunit.</text>
</comment>
<dbReference type="InterPro" id="IPR011330">
    <property type="entry name" value="Glyco_hydro/deAcase_b/a-brl"/>
</dbReference>
<dbReference type="GO" id="GO:0046872">
    <property type="term" value="F:metal ion binding"/>
    <property type="evidence" value="ECO:0007669"/>
    <property type="project" value="UniProtKB-KW"/>
</dbReference>
<reference evidence="10" key="1">
    <citation type="journal article" date="2008" name="Nat. Genet.">
        <title>The Pristionchus pacificus genome provides a unique perspective on nematode lifestyle and parasitism.</title>
        <authorList>
            <person name="Dieterich C."/>
            <person name="Clifton S.W."/>
            <person name="Schuster L.N."/>
            <person name="Chinwalla A."/>
            <person name="Delehaunty K."/>
            <person name="Dinkelacker I."/>
            <person name="Fulton L."/>
            <person name="Fulton R."/>
            <person name="Godfrey J."/>
            <person name="Minx P."/>
            <person name="Mitreva M."/>
            <person name="Roeseler W."/>
            <person name="Tian H."/>
            <person name="Witte H."/>
            <person name="Yang S.P."/>
            <person name="Wilson R.K."/>
            <person name="Sommer R.J."/>
        </authorList>
    </citation>
    <scope>NUCLEOTIDE SEQUENCE [LARGE SCALE GENOMIC DNA]</scope>
    <source>
        <strain evidence="10">PS312</strain>
    </source>
</reference>
<proteinExistence type="inferred from homology"/>
<dbReference type="Gene3D" id="1.20.1270.50">
    <property type="entry name" value="Glycoside hydrolase family 38, central domain"/>
    <property type="match status" value="1"/>
</dbReference>
<comment type="catalytic activity">
    <reaction evidence="7">
        <text>N(4)-{beta-D-GlcNAc-(1-&gt;2)-alpha-D-Man-(1-&gt;3)-[alpha-D-Man-(1-&gt;3)-[alpha-D-Man-(1-&gt;6)]-alpha-D-Man-(1-&gt;6)]-beta-D-Man-(1-&gt;4)-beta-D-GlcNAc-(1-&gt;4)-beta-D-GlcNAc}-L-asparaginyl-[protein] + 2 H2O = 2 alpha-D-mannopyranose + an N(4)-{beta-D-GlcNAc-(1-&gt;2)-alpha-D-Man-(1-&gt;3)-[alpha-D-Man-(1-&gt;6)]-beta-D-Man-(1-&gt;4)-beta-D-GlcNAc-(1-&gt;4)-beta-D-GlcNAc}-L-asparaginyl-[protein]</text>
        <dbReference type="Rhea" id="RHEA:56052"/>
        <dbReference type="Rhea" id="RHEA-COMP:14368"/>
        <dbReference type="Rhea" id="RHEA-COMP:14369"/>
        <dbReference type="ChEBI" id="CHEBI:15377"/>
        <dbReference type="ChEBI" id="CHEBI:28729"/>
        <dbReference type="ChEBI" id="CHEBI:60615"/>
        <dbReference type="ChEBI" id="CHEBI:60625"/>
        <dbReference type="EC" id="3.2.1.114"/>
    </reaction>
</comment>
<dbReference type="SUPFAM" id="SSF88713">
    <property type="entry name" value="Glycoside hydrolase/deacetylase"/>
    <property type="match status" value="1"/>
</dbReference>